<dbReference type="AlphaFoldDB" id="A0A9P1IYH0"/>
<reference evidence="2" key="1">
    <citation type="submission" date="2022-11" db="EMBL/GenBank/DDBJ databases">
        <authorList>
            <person name="Kikuchi T."/>
        </authorList>
    </citation>
    <scope>NUCLEOTIDE SEQUENCE</scope>
    <source>
        <strain evidence="2">PS1010</strain>
    </source>
</reference>
<feature type="transmembrane region" description="Helical" evidence="1">
    <location>
        <begin position="42"/>
        <end position="61"/>
    </location>
</feature>
<comment type="caution">
    <text evidence="2">The sequence shown here is derived from an EMBL/GenBank/DDBJ whole genome shotgun (WGS) entry which is preliminary data.</text>
</comment>
<protein>
    <submittedName>
        <fullName evidence="2">Uncharacterized protein</fullName>
    </submittedName>
</protein>
<accession>A0A9P1IYH0</accession>
<keyword evidence="1" id="KW-1133">Transmembrane helix</keyword>
<evidence type="ECO:0000313" key="3">
    <source>
        <dbReference type="Proteomes" id="UP001152747"/>
    </source>
</evidence>
<keyword evidence="1" id="KW-0472">Membrane</keyword>
<name>A0A9P1IYH0_9PELO</name>
<dbReference type="Proteomes" id="UP001152747">
    <property type="component" value="Unassembled WGS sequence"/>
</dbReference>
<keyword evidence="3" id="KW-1185">Reference proteome</keyword>
<feature type="transmembrane region" description="Helical" evidence="1">
    <location>
        <begin position="103"/>
        <end position="120"/>
    </location>
</feature>
<dbReference type="OrthoDB" id="5846778at2759"/>
<keyword evidence="1" id="KW-0812">Transmembrane</keyword>
<organism evidence="2 3">
    <name type="scientific">Caenorhabditis angaria</name>
    <dbReference type="NCBI Taxonomy" id="860376"/>
    <lineage>
        <taxon>Eukaryota</taxon>
        <taxon>Metazoa</taxon>
        <taxon>Ecdysozoa</taxon>
        <taxon>Nematoda</taxon>
        <taxon>Chromadorea</taxon>
        <taxon>Rhabditida</taxon>
        <taxon>Rhabditina</taxon>
        <taxon>Rhabditomorpha</taxon>
        <taxon>Rhabditoidea</taxon>
        <taxon>Rhabditidae</taxon>
        <taxon>Peloderinae</taxon>
        <taxon>Caenorhabditis</taxon>
    </lineage>
</organism>
<feature type="transmembrane region" description="Helical" evidence="1">
    <location>
        <begin position="73"/>
        <end position="97"/>
    </location>
</feature>
<evidence type="ECO:0000313" key="2">
    <source>
        <dbReference type="EMBL" id="CAI5451723.1"/>
    </source>
</evidence>
<dbReference type="EMBL" id="CANHGI010000005">
    <property type="protein sequence ID" value="CAI5451723.1"/>
    <property type="molecule type" value="Genomic_DNA"/>
</dbReference>
<proteinExistence type="predicted"/>
<sequence length="159" mass="18113">MSPRFSRAWLTIVIIQAMGTFFMCYAKQSKGAHYIGSTPTLARAHALPLALVLVTRIALMFDFRNMTLQITHIVLSAVAVCHTISEVFYFQTMVYGIVSVTEITFNSFTIVILISYLFCLDEDEPAPRVRQFSAKHYMEGTTLTPDENDINVQNYKKRM</sequence>
<gene>
    <name evidence="2" type="ORF">CAMP_LOCUS14360</name>
</gene>
<evidence type="ECO:0000256" key="1">
    <source>
        <dbReference type="SAM" id="Phobius"/>
    </source>
</evidence>